<feature type="transmembrane region" description="Helical" evidence="9">
    <location>
        <begin position="120"/>
        <end position="147"/>
    </location>
</feature>
<feature type="transmembrane region" description="Helical" evidence="9">
    <location>
        <begin position="77"/>
        <end position="99"/>
    </location>
</feature>
<dbReference type="NCBIfam" id="TIGR03113">
    <property type="entry name" value="exosort_XrtB"/>
    <property type="match status" value="1"/>
</dbReference>
<comment type="subcellular location">
    <subcellularLocation>
        <location evidence="1">Cell membrane</location>
        <topology evidence="1">Multi-pass membrane protein</topology>
    </subcellularLocation>
</comment>
<proteinExistence type="predicted"/>
<dbReference type="InterPro" id="IPR019127">
    <property type="entry name" value="Exosortase"/>
</dbReference>
<evidence type="ECO:0000313" key="10">
    <source>
        <dbReference type="EMBL" id="MFC5480651.1"/>
    </source>
</evidence>
<dbReference type="InterPro" id="IPR017544">
    <property type="entry name" value="Exosortase-2"/>
</dbReference>
<keyword evidence="6 9" id="KW-1133">Transmembrane helix</keyword>
<dbReference type="InterPro" id="IPR026392">
    <property type="entry name" value="Exo/Archaeosortase_dom"/>
</dbReference>
<dbReference type="EMBL" id="JBHSMR010000014">
    <property type="protein sequence ID" value="MFC5480651.1"/>
    <property type="molecule type" value="Genomic_DNA"/>
</dbReference>
<accession>A0ABW0MUR5</accession>
<feature type="transmembrane region" description="Helical" evidence="9">
    <location>
        <begin position="310"/>
        <end position="330"/>
    </location>
</feature>
<keyword evidence="4 9" id="KW-0812">Transmembrane</keyword>
<reference evidence="11" key="1">
    <citation type="journal article" date="2019" name="Int. J. Syst. Evol. Microbiol.">
        <title>The Global Catalogue of Microorganisms (GCM) 10K type strain sequencing project: providing services to taxonomists for standard genome sequencing and annotation.</title>
        <authorList>
            <consortium name="The Broad Institute Genomics Platform"/>
            <consortium name="The Broad Institute Genome Sequencing Center for Infectious Disease"/>
            <person name="Wu L."/>
            <person name="Ma J."/>
        </authorList>
    </citation>
    <scope>NUCLEOTIDE SEQUENCE [LARGE SCALE GENOMIC DNA]</scope>
    <source>
        <strain evidence="11">CCUG 43111</strain>
    </source>
</reference>
<sequence>MAGQGRTGVAVPAPPGGRSRGADSAAAPARGAMADGRADGGAENTHSRSSRPGERTAGLLAGWRAAILQAWPEWWPVWLGLAVLFLPTFFSLFTGAWIGEEQGHGPMIFGLALWLIYRKWPLVAALPPASSAAGWPLLALGLMLHLLGRTQHILMFEIGAILLVLAAVVLVECGARALRVLWFPFFFMLFMVPLPSEFVAAVTMPMKMAVSWATEQILFAAGYPIGRSGVVLQIGQYQLLVADACAGLQTLLTLEALGLFYLNLMRHPSAFRNVGLALLIVPISFSANVIRVIVLTLITYHYGDAAGQGFLHGFAGMVLFLTALALILAVDSSLQWTARKRLARRGEG</sequence>
<feature type="region of interest" description="Disordered" evidence="8">
    <location>
        <begin position="1"/>
        <end position="54"/>
    </location>
</feature>
<evidence type="ECO:0000256" key="1">
    <source>
        <dbReference type="ARBA" id="ARBA00004651"/>
    </source>
</evidence>
<evidence type="ECO:0000256" key="6">
    <source>
        <dbReference type="ARBA" id="ARBA00022989"/>
    </source>
</evidence>
<organism evidence="10 11">
    <name type="scientific">Massilia suwonensis</name>
    <dbReference type="NCBI Taxonomy" id="648895"/>
    <lineage>
        <taxon>Bacteria</taxon>
        <taxon>Pseudomonadati</taxon>
        <taxon>Pseudomonadota</taxon>
        <taxon>Betaproteobacteria</taxon>
        <taxon>Burkholderiales</taxon>
        <taxon>Oxalobacteraceae</taxon>
        <taxon>Telluria group</taxon>
        <taxon>Massilia</taxon>
    </lineage>
</organism>
<keyword evidence="5" id="KW-0378">Hydrolase</keyword>
<dbReference type="RefSeq" id="WP_379760378.1">
    <property type="nucleotide sequence ID" value="NZ_JBHSMR010000014.1"/>
</dbReference>
<keyword evidence="3" id="KW-0645">Protease</keyword>
<evidence type="ECO:0000256" key="5">
    <source>
        <dbReference type="ARBA" id="ARBA00022801"/>
    </source>
</evidence>
<evidence type="ECO:0000256" key="2">
    <source>
        <dbReference type="ARBA" id="ARBA00022475"/>
    </source>
</evidence>
<feature type="compositionally biased region" description="Low complexity" evidence="8">
    <location>
        <begin position="22"/>
        <end position="35"/>
    </location>
</feature>
<evidence type="ECO:0000256" key="7">
    <source>
        <dbReference type="ARBA" id="ARBA00023136"/>
    </source>
</evidence>
<evidence type="ECO:0000256" key="3">
    <source>
        <dbReference type="ARBA" id="ARBA00022670"/>
    </source>
</evidence>
<dbReference type="NCBIfam" id="TIGR02602">
    <property type="entry name" value="8TM_EpsH"/>
    <property type="match status" value="1"/>
</dbReference>
<name>A0ABW0MUR5_9BURK</name>
<feature type="transmembrane region" description="Helical" evidence="9">
    <location>
        <begin position="237"/>
        <end position="262"/>
    </location>
</feature>
<dbReference type="InterPro" id="IPR013426">
    <property type="entry name" value="EpsH-like"/>
</dbReference>
<dbReference type="Pfam" id="PF09721">
    <property type="entry name" value="Exosortase_EpsH"/>
    <property type="match status" value="1"/>
</dbReference>
<dbReference type="NCBIfam" id="TIGR04178">
    <property type="entry name" value="exo_archaeo"/>
    <property type="match status" value="1"/>
</dbReference>
<dbReference type="Proteomes" id="UP001596101">
    <property type="component" value="Unassembled WGS sequence"/>
</dbReference>
<feature type="transmembrane region" description="Helical" evidence="9">
    <location>
        <begin position="153"/>
        <end position="173"/>
    </location>
</feature>
<comment type="caution">
    <text evidence="10">The sequence shown here is derived from an EMBL/GenBank/DDBJ whole genome shotgun (WGS) entry which is preliminary data.</text>
</comment>
<evidence type="ECO:0000256" key="9">
    <source>
        <dbReference type="SAM" id="Phobius"/>
    </source>
</evidence>
<evidence type="ECO:0000256" key="4">
    <source>
        <dbReference type="ARBA" id="ARBA00022692"/>
    </source>
</evidence>
<feature type="transmembrane region" description="Helical" evidence="9">
    <location>
        <begin position="274"/>
        <end position="298"/>
    </location>
</feature>
<keyword evidence="2" id="KW-1003">Cell membrane</keyword>
<gene>
    <name evidence="10" type="primary">xrtB</name>
    <name evidence="10" type="ORF">ACFPQ5_20815</name>
</gene>
<keyword evidence="11" id="KW-1185">Reference proteome</keyword>
<evidence type="ECO:0000256" key="8">
    <source>
        <dbReference type="SAM" id="MobiDB-lite"/>
    </source>
</evidence>
<protein>
    <submittedName>
        <fullName evidence="10">Exosortase B</fullName>
    </submittedName>
</protein>
<evidence type="ECO:0000313" key="11">
    <source>
        <dbReference type="Proteomes" id="UP001596101"/>
    </source>
</evidence>
<keyword evidence="7 9" id="KW-0472">Membrane</keyword>
<feature type="transmembrane region" description="Helical" evidence="9">
    <location>
        <begin position="180"/>
        <end position="202"/>
    </location>
</feature>